<feature type="compositionally biased region" description="Polar residues" evidence="2">
    <location>
        <begin position="780"/>
        <end position="789"/>
    </location>
</feature>
<gene>
    <name evidence="3" type="ORF">B7P43_G15137</name>
</gene>
<dbReference type="GO" id="GO:0006281">
    <property type="term" value="P:DNA repair"/>
    <property type="evidence" value="ECO:0007669"/>
    <property type="project" value="TreeGrafter"/>
</dbReference>
<dbReference type="GO" id="GO:0000077">
    <property type="term" value="P:DNA damage checkpoint signaling"/>
    <property type="evidence" value="ECO:0007669"/>
    <property type="project" value="InterPro"/>
</dbReference>
<feature type="compositionally biased region" description="Low complexity" evidence="2">
    <location>
        <begin position="357"/>
        <end position="371"/>
    </location>
</feature>
<feature type="region of interest" description="Disordered" evidence="2">
    <location>
        <begin position="1"/>
        <end position="50"/>
    </location>
</feature>
<dbReference type="PANTHER" id="PTHR28594:SF1">
    <property type="entry name" value="ATR-INTERACTING PROTEIN"/>
    <property type="match status" value="1"/>
</dbReference>
<comment type="caution">
    <text evidence="3">The sequence shown here is derived from an EMBL/GenBank/DDBJ whole genome shotgun (WGS) entry which is preliminary data.</text>
</comment>
<accession>A0A2J7QSW1</accession>
<feature type="compositionally biased region" description="Basic residues" evidence="2">
    <location>
        <begin position="754"/>
        <end position="764"/>
    </location>
</feature>
<dbReference type="STRING" id="105785.A0A2J7QSW1"/>
<dbReference type="InterPro" id="IPR033349">
    <property type="entry name" value="ATRIP"/>
</dbReference>
<organism evidence="3 4">
    <name type="scientific">Cryptotermes secundus</name>
    <dbReference type="NCBI Taxonomy" id="105785"/>
    <lineage>
        <taxon>Eukaryota</taxon>
        <taxon>Metazoa</taxon>
        <taxon>Ecdysozoa</taxon>
        <taxon>Arthropoda</taxon>
        <taxon>Hexapoda</taxon>
        <taxon>Insecta</taxon>
        <taxon>Pterygota</taxon>
        <taxon>Neoptera</taxon>
        <taxon>Polyneoptera</taxon>
        <taxon>Dictyoptera</taxon>
        <taxon>Blattodea</taxon>
        <taxon>Blattoidea</taxon>
        <taxon>Termitoidae</taxon>
        <taxon>Kalotermitidae</taxon>
        <taxon>Cryptotermitinae</taxon>
        <taxon>Cryptotermes</taxon>
    </lineage>
</organism>
<dbReference type="AlphaFoldDB" id="A0A2J7QSW1"/>
<feature type="region of interest" description="Disordered" evidence="2">
    <location>
        <begin position="631"/>
        <end position="655"/>
    </location>
</feature>
<dbReference type="InParanoid" id="A0A2J7QSW1"/>
<evidence type="ECO:0000313" key="4">
    <source>
        <dbReference type="Proteomes" id="UP000235965"/>
    </source>
</evidence>
<evidence type="ECO:0000256" key="1">
    <source>
        <dbReference type="SAM" id="Coils"/>
    </source>
</evidence>
<feature type="coiled-coil region" evidence="1">
    <location>
        <begin position="280"/>
        <end position="317"/>
    </location>
</feature>
<feature type="region of interest" description="Disordered" evidence="2">
    <location>
        <begin position="754"/>
        <end position="809"/>
    </location>
</feature>
<feature type="region of interest" description="Disordered" evidence="2">
    <location>
        <begin position="334"/>
        <end position="372"/>
    </location>
</feature>
<dbReference type="OrthoDB" id="8190784at2759"/>
<dbReference type="Proteomes" id="UP000235965">
    <property type="component" value="Unassembled WGS sequence"/>
</dbReference>
<dbReference type="EMBL" id="NEVH01011211">
    <property type="protein sequence ID" value="PNF31676.1"/>
    <property type="molecule type" value="Genomic_DNA"/>
</dbReference>
<keyword evidence="4" id="KW-1185">Reference proteome</keyword>
<evidence type="ECO:0000256" key="2">
    <source>
        <dbReference type="SAM" id="MobiDB-lite"/>
    </source>
</evidence>
<feature type="compositionally biased region" description="Polar residues" evidence="2">
    <location>
        <begin position="107"/>
        <end position="131"/>
    </location>
</feature>
<proteinExistence type="predicted"/>
<sequence length="1210" mass="135531">MFSNNKVSKNIHQIGSHRSSLRDRYRECSFPPSKKPRLDDGSTSRQARVDDDVWGEDLDANTVEECFILASQALSQACTQETSRAKEEAQTGELASVQTGVEDLQTSAAQPLKPKQTSAFTRNFPSTSKWTGTCPKKSPSTTAPSNVFPRNGPLSSRHPEVFPKDVKRPSVMSKSKHAAILPTNAQSSTEQVEMVQQNAVSFNSRTLPGNVQISASPFSSMNNVNTVIDANGRDLLVRELQQLRLAYQKLQDHTLTKEGEVSILRSQLNSKNAEVEMERLMRAQELESQAQEQRDKLKELQKELEHTKTQLEFKTLEVGSALERCRLLESQSKVKLVEPQPSQTPPKFPKKLPMTESASTTAAPQTRAPAPSLKPVKLEIHVAEGPMLSRLVTPALFEKPMRGTETISCLGIKQEPVPTGEYGKNLTPWGSTVNVTHTSVSKLILMDSLGSDSAHQLIQKVVRQCYLMLVKQRDLLELHKPPENRDKLKEHDLKVSEAAGALFGDKPSLMIASPWYKNEQGVETRRALGLMGALALVSQYAAQYMSGMIQCEKCVTIKKLRKKKPPQGNPVCRKWLEPCKTVQQSRLKPAPMSNKVRKIVEQRILTNLAISRARASIRAAKREKARLEAERVNVGLEQETSLSEPDNPKSSKVSRRPPNLLVVYRKYLERCKAVSHAKIKPFCQDSMSQNLTYLTTEPGPSSMSDQPNVTCAGQSLKCHQVADRRKAAGKCVSDESLQDSCSKLSSTSVPKCALKTKHHSKKMQKSVNREIEDSEESDQLDQPGTSKQSHPNDDHVFKKPLPVKPQSPRHRTALKEVGKQKVQVRNGGCQAIKKITAAGRKFPLSKYLHSSVLAAQRRDIARIMKLLSEKGRLQKRKPNVGKKLGKPGKAADLFKTLHDIVLFICEQRLSLKFNGVLLGVTHLLRVISCKVEFKEDRCPLLAKILQDLLLCRPSVNVLMELTELLFSLGKYCSIMATLCHGTGPSPYLGGTIGAVYFVKGKPRYDLGSNEEVEYFGNDSCMIPLLCWMLLVQRAGIEQYVVLTSRLIKWLMCVSRHQEEGPYWIGSNDPETETRDCQCRARIVEAVIMLLHLCYSHIRKNNFQGDQLFHDIRHLLGRGLVFLHRLVHQDADVGLLMANAEGEYQVLIHGLIDNLKFMNFSKQEEEALKVLKDLEDQQVAHSPTLSYTEPARMMMDDIFKTIKSFCGPSYK</sequence>
<dbReference type="PANTHER" id="PTHR28594">
    <property type="entry name" value="ATR-INTERACTING PROTEIN"/>
    <property type="match status" value="1"/>
</dbReference>
<evidence type="ECO:0000313" key="3">
    <source>
        <dbReference type="EMBL" id="PNF31676.1"/>
    </source>
</evidence>
<feature type="compositionally biased region" description="Polar residues" evidence="2">
    <location>
        <begin position="638"/>
        <end position="651"/>
    </location>
</feature>
<protein>
    <submittedName>
        <fullName evidence="3">Uncharacterized protein</fullName>
    </submittedName>
</protein>
<feature type="compositionally biased region" description="Polar residues" evidence="2">
    <location>
        <begin position="1"/>
        <end position="18"/>
    </location>
</feature>
<feature type="region of interest" description="Disordered" evidence="2">
    <location>
        <begin position="107"/>
        <end position="162"/>
    </location>
</feature>
<name>A0A2J7QSW1_9NEOP</name>
<feature type="compositionally biased region" description="Basic and acidic residues" evidence="2">
    <location>
        <begin position="36"/>
        <end position="50"/>
    </location>
</feature>
<keyword evidence="1" id="KW-0175">Coiled coil</keyword>
<reference evidence="3 4" key="1">
    <citation type="submission" date="2017-12" db="EMBL/GenBank/DDBJ databases">
        <title>Hemimetabolous genomes reveal molecular basis of termite eusociality.</title>
        <authorList>
            <person name="Harrison M.C."/>
            <person name="Jongepier E."/>
            <person name="Robertson H.M."/>
            <person name="Arning N."/>
            <person name="Bitard-Feildel T."/>
            <person name="Chao H."/>
            <person name="Childers C.P."/>
            <person name="Dinh H."/>
            <person name="Doddapaneni H."/>
            <person name="Dugan S."/>
            <person name="Gowin J."/>
            <person name="Greiner C."/>
            <person name="Han Y."/>
            <person name="Hu H."/>
            <person name="Hughes D.S.T."/>
            <person name="Huylmans A.-K."/>
            <person name="Kemena C."/>
            <person name="Kremer L.P.M."/>
            <person name="Lee S.L."/>
            <person name="Lopez-Ezquerra A."/>
            <person name="Mallet L."/>
            <person name="Monroy-Kuhn J.M."/>
            <person name="Moser A."/>
            <person name="Murali S.C."/>
            <person name="Muzny D.M."/>
            <person name="Otani S."/>
            <person name="Piulachs M.-D."/>
            <person name="Poelchau M."/>
            <person name="Qu J."/>
            <person name="Schaub F."/>
            <person name="Wada-Katsumata A."/>
            <person name="Worley K.C."/>
            <person name="Xie Q."/>
            <person name="Ylla G."/>
            <person name="Poulsen M."/>
            <person name="Gibbs R.A."/>
            <person name="Schal C."/>
            <person name="Richards S."/>
            <person name="Belles X."/>
            <person name="Korb J."/>
            <person name="Bornberg-Bauer E."/>
        </authorList>
    </citation>
    <scope>NUCLEOTIDE SEQUENCE [LARGE SCALE GENOMIC DNA]</scope>
    <source>
        <tissue evidence="3">Whole body</tissue>
    </source>
</reference>